<dbReference type="PROSITE" id="PS51257">
    <property type="entry name" value="PROKAR_LIPOPROTEIN"/>
    <property type="match status" value="1"/>
</dbReference>
<dbReference type="Proteomes" id="UP000192511">
    <property type="component" value="Unassembled WGS sequence"/>
</dbReference>
<dbReference type="InterPro" id="IPR032831">
    <property type="entry name" value="LptM_cons"/>
</dbReference>
<evidence type="ECO:0000313" key="7">
    <source>
        <dbReference type="EMBL" id="PNL60634.1"/>
    </source>
</evidence>
<comment type="caution">
    <text evidence="7">The sequence shown here is derived from an EMBL/GenBank/DDBJ whole genome shotgun (WGS) entry which is preliminary data.</text>
</comment>
<evidence type="ECO:0000256" key="2">
    <source>
        <dbReference type="ARBA" id="ARBA00022729"/>
    </source>
</evidence>
<keyword evidence="8" id="KW-1185">Reference proteome</keyword>
<dbReference type="RefSeq" id="WP_081595160.1">
    <property type="nucleotide sequence ID" value="NZ_CAAAHR010000001.1"/>
</dbReference>
<evidence type="ECO:0000313" key="8">
    <source>
        <dbReference type="Proteomes" id="UP000192511"/>
    </source>
</evidence>
<name>A0AAX0WUB8_9GAMM</name>
<dbReference type="Pfam" id="PF13627">
    <property type="entry name" value="LptM_cons"/>
    <property type="match status" value="1"/>
</dbReference>
<sequence length="38" mass="4315">MKRIYFLFMICIPILLLGCGQKGPLYLPESTKNAISNK</sequence>
<evidence type="ECO:0000256" key="6">
    <source>
        <dbReference type="ARBA" id="ARBA00023288"/>
    </source>
</evidence>
<accession>A0AAX0WUB8</accession>
<proteinExistence type="predicted"/>
<evidence type="ECO:0008006" key="9">
    <source>
        <dbReference type="Google" id="ProtNLM"/>
    </source>
</evidence>
<evidence type="ECO:0000256" key="1">
    <source>
        <dbReference type="ARBA" id="ARBA00004459"/>
    </source>
</evidence>
<reference evidence="7" key="1">
    <citation type="submission" date="2017-12" db="EMBL/GenBank/DDBJ databases">
        <title>FDA dAtabase for Regulatory Grade micrObial Sequences (FDA-ARGOS): Supporting development and validation of Infectious Disease Dx tests.</title>
        <authorList>
            <person name="Kerrigan L."/>
            <person name="Tallon L.J."/>
            <person name="Sadzewicz L."/>
            <person name="Sengamalay N."/>
            <person name="Ott S."/>
            <person name="Godinez A."/>
            <person name="Nagaraj S."/>
            <person name="Vavikolanu K."/>
            <person name="Vyas G."/>
            <person name="Nadendla S."/>
            <person name="Aluvathingal J."/>
            <person name="Sichtig H."/>
        </authorList>
    </citation>
    <scope>NUCLEOTIDE SEQUENCE [LARGE SCALE GENOMIC DNA]</scope>
    <source>
        <strain evidence="7">FDAARGOS_200</strain>
    </source>
</reference>
<keyword evidence="3" id="KW-0472">Membrane</keyword>
<dbReference type="EMBL" id="NBTX02000004">
    <property type="protein sequence ID" value="PNL60634.1"/>
    <property type="molecule type" value="Genomic_DNA"/>
</dbReference>
<evidence type="ECO:0000256" key="5">
    <source>
        <dbReference type="ARBA" id="ARBA00023237"/>
    </source>
</evidence>
<dbReference type="GO" id="GO:0009279">
    <property type="term" value="C:cell outer membrane"/>
    <property type="evidence" value="ECO:0007669"/>
    <property type="project" value="UniProtKB-SubCell"/>
</dbReference>
<keyword evidence="2" id="KW-0732">Signal</keyword>
<keyword evidence="6" id="KW-0449">Lipoprotein</keyword>
<evidence type="ECO:0000256" key="3">
    <source>
        <dbReference type="ARBA" id="ARBA00023136"/>
    </source>
</evidence>
<keyword evidence="4" id="KW-0564">Palmitate</keyword>
<evidence type="ECO:0000256" key="4">
    <source>
        <dbReference type="ARBA" id="ARBA00023139"/>
    </source>
</evidence>
<dbReference type="AlphaFoldDB" id="A0AAX0WUB8"/>
<protein>
    <recommendedName>
        <fullName evidence="9">Lipopeptide</fullName>
    </recommendedName>
</protein>
<keyword evidence="5" id="KW-0998">Cell outer membrane</keyword>
<dbReference type="NCBIfam" id="NF047847">
    <property type="entry name" value="SS_mature_LptM"/>
    <property type="match status" value="1"/>
</dbReference>
<gene>
    <name evidence="7" type="ORF">A6J39_005095</name>
</gene>
<dbReference type="GeneID" id="98067113"/>
<comment type="subcellular location">
    <subcellularLocation>
        <location evidence="1">Cell outer membrane</location>
        <topology evidence="1">Lipid-anchor</topology>
    </subcellularLocation>
</comment>
<organism evidence="7 8">
    <name type="scientific">Legionella anisa</name>
    <dbReference type="NCBI Taxonomy" id="28082"/>
    <lineage>
        <taxon>Bacteria</taxon>
        <taxon>Pseudomonadati</taxon>
        <taxon>Pseudomonadota</taxon>
        <taxon>Gammaproteobacteria</taxon>
        <taxon>Legionellales</taxon>
        <taxon>Legionellaceae</taxon>
        <taxon>Legionella</taxon>
    </lineage>
</organism>